<accession>R3X5U0</accession>
<dbReference type="InterPro" id="IPR010982">
    <property type="entry name" value="Lambda_DNA-bd_dom_sf"/>
</dbReference>
<name>R3X5U0_9ENTE</name>
<feature type="domain" description="HTH cro/C1-type" evidence="2">
    <location>
        <begin position="10"/>
        <end position="64"/>
    </location>
</feature>
<dbReference type="PROSITE" id="PS50943">
    <property type="entry name" value="HTH_CROC1"/>
    <property type="match status" value="1"/>
</dbReference>
<dbReference type="RefSeq" id="WP_010770972.1">
    <property type="nucleotide sequence ID" value="NZ_KB946332.1"/>
</dbReference>
<evidence type="ECO:0000313" key="4">
    <source>
        <dbReference type="Proteomes" id="UP000013840"/>
    </source>
</evidence>
<dbReference type="PATRIC" id="fig|1158612.3.peg.801"/>
<keyword evidence="1" id="KW-0238">DNA-binding</keyword>
<dbReference type="OrthoDB" id="2194677at2"/>
<keyword evidence="4" id="KW-1185">Reference proteome</keyword>
<dbReference type="STRING" id="317735.RU98_GL001054"/>
<dbReference type="PANTHER" id="PTHR46558:SF15">
    <property type="entry name" value="HELIX-TURN-HELIX DOMAIN PROTEIN"/>
    <property type="match status" value="1"/>
</dbReference>
<dbReference type="GO" id="GO:0003677">
    <property type="term" value="F:DNA binding"/>
    <property type="evidence" value="ECO:0007669"/>
    <property type="project" value="UniProtKB-KW"/>
</dbReference>
<dbReference type="AlphaFoldDB" id="R3X5U0"/>
<reference evidence="3 4" key="1">
    <citation type="submission" date="2013-02" db="EMBL/GenBank/DDBJ databases">
        <title>The Genome Sequence of Enterococcus caccae BAA-1240.</title>
        <authorList>
            <consortium name="The Broad Institute Genome Sequencing Platform"/>
            <consortium name="The Broad Institute Genome Sequencing Center for Infectious Disease"/>
            <person name="Earl A.M."/>
            <person name="Gilmore M.S."/>
            <person name="Lebreton F."/>
            <person name="Walker B."/>
            <person name="Young S.K."/>
            <person name="Zeng Q."/>
            <person name="Gargeya S."/>
            <person name="Fitzgerald M."/>
            <person name="Haas B."/>
            <person name="Abouelleil A."/>
            <person name="Alvarado L."/>
            <person name="Arachchi H.M."/>
            <person name="Berlin A.M."/>
            <person name="Chapman S.B."/>
            <person name="Dewar J."/>
            <person name="Goldberg J."/>
            <person name="Griggs A."/>
            <person name="Gujja S."/>
            <person name="Hansen M."/>
            <person name="Howarth C."/>
            <person name="Imamovic A."/>
            <person name="Larimer J."/>
            <person name="McCowan C."/>
            <person name="Murphy C."/>
            <person name="Neiman D."/>
            <person name="Pearson M."/>
            <person name="Priest M."/>
            <person name="Roberts A."/>
            <person name="Saif S."/>
            <person name="Shea T."/>
            <person name="Sisk P."/>
            <person name="Sykes S."/>
            <person name="Wortman J."/>
            <person name="Nusbaum C."/>
            <person name="Birren B."/>
        </authorList>
    </citation>
    <scope>NUCLEOTIDE SEQUENCE [LARGE SCALE GENOMIC DNA]</scope>
    <source>
        <strain evidence="3 4">ATCC BAA-1240</strain>
    </source>
</reference>
<protein>
    <recommendedName>
        <fullName evidence="2">HTH cro/C1-type domain-containing protein</fullName>
    </recommendedName>
</protein>
<dbReference type="PANTHER" id="PTHR46558">
    <property type="entry name" value="TRACRIPTIONAL REGULATORY PROTEIN-RELATED-RELATED"/>
    <property type="match status" value="1"/>
</dbReference>
<organism evidence="3 4">
    <name type="scientific">Enterococcus caccae ATCC BAA-1240</name>
    <dbReference type="NCBI Taxonomy" id="1158612"/>
    <lineage>
        <taxon>Bacteria</taxon>
        <taxon>Bacillati</taxon>
        <taxon>Bacillota</taxon>
        <taxon>Bacilli</taxon>
        <taxon>Lactobacillales</taxon>
        <taxon>Enterococcaceae</taxon>
        <taxon>Enterococcus</taxon>
    </lineage>
</organism>
<comment type="caution">
    <text evidence="3">The sequence shown here is derived from an EMBL/GenBank/DDBJ whole genome shotgun (WGS) entry which is preliminary data.</text>
</comment>
<sequence>MLKSNLAENIKKYRKKKSLTQVELAEKLNISKHSIISYEKGATFPSSDILENMMELFEVTPNQLFFPIYTDEDEITDKEAKIKELESYRENILTTVKNIEDNASLIEYKDPVYDEQGNIIEYKDVEISAMDQAIGVLVKAIDLENLDMRLLIEVFNMKIDGEIKKIDIK</sequence>
<dbReference type="SUPFAM" id="SSF47413">
    <property type="entry name" value="lambda repressor-like DNA-binding domains"/>
    <property type="match status" value="1"/>
</dbReference>
<dbReference type="CDD" id="cd00093">
    <property type="entry name" value="HTH_XRE"/>
    <property type="match status" value="1"/>
</dbReference>
<evidence type="ECO:0000259" key="2">
    <source>
        <dbReference type="PROSITE" id="PS50943"/>
    </source>
</evidence>
<dbReference type="SMART" id="SM00530">
    <property type="entry name" value="HTH_XRE"/>
    <property type="match status" value="1"/>
</dbReference>
<gene>
    <name evidence="3" type="ORF">UC7_00793</name>
</gene>
<dbReference type="Pfam" id="PF12844">
    <property type="entry name" value="HTH_19"/>
    <property type="match status" value="1"/>
</dbReference>
<dbReference type="Gene3D" id="1.10.260.40">
    <property type="entry name" value="lambda repressor-like DNA-binding domains"/>
    <property type="match status" value="1"/>
</dbReference>
<dbReference type="Proteomes" id="UP000013840">
    <property type="component" value="Unassembled WGS sequence"/>
</dbReference>
<proteinExistence type="predicted"/>
<dbReference type="EMBL" id="AJAU01000008">
    <property type="protein sequence ID" value="EOL49415.1"/>
    <property type="molecule type" value="Genomic_DNA"/>
</dbReference>
<evidence type="ECO:0000256" key="1">
    <source>
        <dbReference type="ARBA" id="ARBA00023125"/>
    </source>
</evidence>
<evidence type="ECO:0000313" key="3">
    <source>
        <dbReference type="EMBL" id="EOL49415.1"/>
    </source>
</evidence>
<dbReference type="InterPro" id="IPR001387">
    <property type="entry name" value="Cro/C1-type_HTH"/>
</dbReference>